<accession>A0AAW0ETX6</accession>
<comment type="caution">
    <text evidence="3">The sequence shown here is derived from an EMBL/GenBank/DDBJ whole genome shotgun (WGS) entry which is preliminary data.</text>
</comment>
<feature type="compositionally biased region" description="Low complexity" evidence="1">
    <location>
        <begin position="137"/>
        <end position="153"/>
    </location>
</feature>
<feature type="region of interest" description="Disordered" evidence="1">
    <location>
        <begin position="295"/>
        <end position="317"/>
    </location>
</feature>
<protein>
    <submittedName>
        <fullName evidence="3">Uncharacterized protein</fullName>
    </submittedName>
</protein>
<feature type="signal peptide" evidence="2">
    <location>
        <begin position="1"/>
        <end position="30"/>
    </location>
</feature>
<keyword evidence="2" id="KW-0732">Signal</keyword>
<evidence type="ECO:0000313" key="3">
    <source>
        <dbReference type="EMBL" id="KAK7196986.1"/>
    </source>
</evidence>
<keyword evidence="4" id="KW-1185">Reference proteome</keyword>
<dbReference type="AlphaFoldDB" id="A0AAW0ETX6"/>
<sequence length="673" mass="68585">MLNLLLELVLSVAVCAALAYFAFLSAPAETEEPESPTFTRGPPSTAATAGQEYPGDGAAAGQPGHDPILLRPHELPLYTVIDRHVSLAEDAVLGVAYRWILINGLHYSPRELYSEPPLREWGREPLGCAGHPRAGDDGAAAEAGPSSSSSVAAGGAGRAVDASRRSRRRLRRGPAAVAAAPPTPLRRESVHWVNVLLRCAAFLTLGGGTVRPEVWTDRLMYAAERASSGVNAGYDRRARARAAEMRAAAAQLASAAAQQTPLGRQSSSPSSSPPPLLAPRKQLLRVQLLELGSGLLGGPPRDARRPPLPARGLGDTTGAATTSGAAYAPVSMASLGTATTSSTGDAGAGSFLMSSTATLSFAADADGARVPDTILSAPASDLGGGGGGGGAHLGVVLPRVEGDVVSVEVPYGGGGCGSPGAVPLRTFTVPLHYEDQRFHVRLGCCLPLGAVLPISLCVPPDVLTLDCAVSVRRLLFSGHLHAAFHGTRVELCFPTAPLFTAAVGAMPDAGSAGAGGSGAAAGAATDGSHYHGWGSRTAAAAAATAAAAPATTRAFTATYTTRNEASAVGGASADTWRDPRGAAARPPLPPLSGHFNNNSGGGGGGASCVYEGNEKVQEVVLLAVRRLVESITYPNVLAAELVCSGSRDPSGGAAARHFDLRWTRQTATLPLRM</sequence>
<gene>
    <name evidence="3" type="ORF">NESM_000642000</name>
</gene>
<evidence type="ECO:0000256" key="1">
    <source>
        <dbReference type="SAM" id="MobiDB-lite"/>
    </source>
</evidence>
<feature type="region of interest" description="Disordered" evidence="1">
    <location>
        <begin position="31"/>
        <end position="66"/>
    </location>
</feature>
<dbReference type="Proteomes" id="UP001430356">
    <property type="component" value="Unassembled WGS sequence"/>
</dbReference>
<dbReference type="EMBL" id="JAECZO010000092">
    <property type="protein sequence ID" value="KAK7196986.1"/>
    <property type="molecule type" value="Genomic_DNA"/>
</dbReference>
<evidence type="ECO:0000256" key="2">
    <source>
        <dbReference type="SAM" id="SignalP"/>
    </source>
</evidence>
<proteinExistence type="predicted"/>
<feature type="region of interest" description="Disordered" evidence="1">
    <location>
        <begin position="124"/>
        <end position="183"/>
    </location>
</feature>
<feature type="chain" id="PRO_5043631544" evidence="2">
    <location>
        <begin position="31"/>
        <end position="673"/>
    </location>
</feature>
<name>A0AAW0ETX6_9TRYP</name>
<feature type="region of interest" description="Disordered" evidence="1">
    <location>
        <begin position="252"/>
        <end position="277"/>
    </location>
</feature>
<feature type="region of interest" description="Disordered" evidence="1">
    <location>
        <begin position="566"/>
        <end position="598"/>
    </location>
</feature>
<reference evidence="3 4" key="1">
    <citation type="journal article" date="2021" name="MBio">
        <title>A New Model Trypanosomatid, Novymonas esmeraldas: Genomic Perception of Its 'Candidatus Pandoraea novymonadis' Endosymbiont.</title>
        <authorList>
            <person name="Zakharova A."/>
            <person name="Saura A."/>
            <person name="Butenko A."/>
            <person name="Podesvova L."/>
            <person name="Warmusova S."/>
            <person name="Kostygov A.Y."/>
            <person name="Nenarokova A."/>
            <person name="Lukes J."/>
            <person name="Opperdoes F.R."/>
            <person name="Yurchenko V."/>
        </authorList>
    </citation>
    <scope>NUCLEOTIDE SEQUENCE [LARGE SCALE GENOMIC DNA]</scope>
    <source>
        <strain evidence="3 4">E262AT.01</strain>
    </source>
</reference>
<evidence type="ECO:0000313" key="4">
    <source>
        <dbReference type="Proteomes" id="UP001430356"/>
    </source>
</evidence>
<organism evidence="3 4">
    <name type="scientific">Novymonas esmeraldas</name>
    <dbReference type="NCBI Taxonomy" id="1808958"/>
    <lineage>
        <taxon>Eukaryota</taxon>
        <taxon>Discoba</taxon>
        <taxon>Euglenozoa</taxon>
        <taxon>Kinetoplastea</taxon>
        <taxon>Metakinetoplastina</taxon>
        <taxon>Trypanosomatida</taxon>
        <taxon>Trypanosomatidae</taxon>
        <taxon>Novymonas</taxon>
    </lineage>
</organism>